<keyword evidence="3" id="KW-1185">Reference proteome</keyword>
<proteinExistence type="predicted"/>
<keyword evidence="1" id="KW-1133">Transmembrane helix</keyword>
<feature type="transmembrane region" description="Helical" evidence="1">
    <location>
        <begin position="215"/>
        <end position="236"/>
    </location>
</feature>
<evidence type="ECO:0000256" key="1">
    <source>
        <dbReference type="SAM" id="Phobius"/>
    </source>
</evidence>
<feature type="transmembrane region" description="Helical" evidence="1">
    <location>
        <begin position="248"/>
        <end position="269"/>
    </location>
</feature>
<feature type="transmembrane region" description="Helical" evidence="1">
    <location>
        <begin position="289"/>
        <end position="307"/>
    </location>
</feature>
<keyword evidence="1" id="KW-0812">Transmembrane</keyword>
<evidence type="ECO:0000313" key="2">
    <source>
        <dbReference type="EMBL" id="PWK54302.1"/>
    </source>
</evidence>
<protein>
    <submittedName>
        <fullName evidence="2">Uncharacterized protein</fullName>
    </submittedName>
</protein>
<comment type="caution">
    <text evidence="2">The sequence shown here is derived from an EMBL/GenBank/DDBJ whole genome shotgun (WGS) entry which is preliminary data.</text>
</comment>
<feature type="transmembrane region" description="Helical" evidence="1">
    <location>
        <begin position="119"/>
        <end position="141"/>
    </location>
</feature>
<evidence type="ECO:0000313" key="3">
    <source>
        <dbReference type="Proteomes" id="UP000245790"/>
    </source>
</evidence>
<name>A0A316G0W0_9GAMM</name>
<keyword evidence="1" id="KW-0472">Membrane</keyword>
<dbReference type="AlphaFoldDB" id="A0A316G0W0"/>
<feature type="transmembrane region" description="Helical" evidence="1">
    <location>
        <begin position="86"/>
        <end position="107"/>
    </location>
</feature>
<accession>A0A316G0W0</accession>
<reference evidence="2 3" key="1">
    <citation type="submission" date="2018-05" db="EMBL/GenBank/DDBJ databases">
        <title>Genomic Encyclopedia of Type Strains, Phase IV (KMG-IV): sequencing the most valuable type-strain genomes for metagenomic binning, comparative biology and taxonomic classification.</title>
        <authorList>
            <person name="Goeker M."/>
        </authorList>
    </citation>
    <scope>NUCLEOTIDE SEQUENCE [LARGE SCALE GENOMIC DNA]</scope>
    <source>
        <strain evidence="2 3">DSM 25350</strain>
    </source>
</reference>
<dbReference type="Proteomes" id="UP000245790">
    <property type="component" value="Unassembled WGS sequence"/>
</dbReference>
<feature type="transmembrane region" description="Helical" evidence="1">
    <location>
        <begin position="168"/>
        <end position="187"/>
    </location>
</feature>
<dbReference type="RefSeq" id="WP_109761426.1">
    <property type="nucleotide sequence ID" value="NZ_QGGU01000001.1"/>
</dbReference>
<sequence length="316" mass="36274">MKMIENYISNVKHYLPDDMKEDITEELANSLYEQIEDKQQELGRKLNQREQSQLLKNMGHPMRIAAAYLPNQELVSKDYFPAYKRALEYALAIVIGISILTALPHIFTDRSVIGSLFSALFNALDTVLYVFAWITIVFYLLQKWQVGLDSIYAWSPENLKSKSSKLSINRFEMLFEIVIYSLFLSWWNDLVSWPSDILFENNLLPVSLSSEWQSIWLIVNIVVAASIILNVYKLIIAGWSKISLITDIALNLVSLGIIIQIALFDQYIVLQADKLTDINAVELESMLNSVVYSIIGFIALVCIWELYSNLNKIKQT</sequence>
<dbReference type="OrthoDB" id="116789at2"/>
<gene>
    <name evidence="2" type="ORF">C8D97_101150</name>
</gene>
<organism evidence="2 3">
    <name type="scientific">Pleionea mediterranea</name>
    <dbReference type="NCBI Taxonomy" id="523701"/>
    <lineage>
        <taxon>Bacteria</taxon>
        <taxon>Pseudomonadati</taxon>
        <taxon>Pseudomonadota</taxon>
        <taxon>Gammaproteobacteria</taxon>
        <taxon>Oceanospirillales</taxon>
        <taxon>Pleioneaceae</taxon>
        <taxon>Pleionea</taxon>
    </lineage>
</organism>
<dbReference type="EMBL" id="QGGU01000001">
    <property type="protein sequence ID" value="PWK54302.1"/>
    <property type="molecule type" value="Genomic_DNA"/>
</dbReference>